<organism evidence="3 4">
    <name type="scientific">Funneliformis geosporum</name>
    <dbReference type="NCBI Taxonomy" id="1117311"/>
    <lineage>
        <taxon>Eukaryota</taxon>
        <taxon>Fungi</taxon>
        <taxon>Fungi incertae sedis</taxon>
        <taxon>Mucoromycota</taxon>
        <taxon>Glomeromycotina</taxon>
        <taxon>Glomeromycetes</taxon>
        <taxon>Glomerales</taxon>
        <taxon>Glomeraceae</taxon>
        <taxon>Funneliformis</taxon>
    </lineage>
</organism>
<protein>
    <submittedName>
        <fullName evidence="3">20088_t:CDS:1</fullName>
    </submittedName>
</protein>
<evidence type="ECO:0000256" key="1">
    <source>
        <dbReference type="SAM" id="MobiDB-lite"/>
    </source>
</evidence>
<feature type="transmembrane region" description="Helical" evidence="2">
    <location>
        <begin position="524"/>
        <end position="542"/>
    </location>
</feature>
<evidence type="ECO:0000313" key="3">
    <source>
        <dbReference type="EMBL" id="CAI2169663.1"/>
    </source>
</evidence>
<keyword evidence="2" id="KW-1133">Transmembrane helix</keyword>
<name>A0A9W4WSU3_9GLOM</name>
<dbReference type="Proteomes" id="UP001153678">
    <property type="component" value="Unassembled WGS sequence"/>
</dbReference>
<keyword evidence="4" id="KW-1185">Reference proteome</keyword>
<feature type="region of interest" description="Disordered" evidence="1">
    <location>
        <begin position="221"/>
        <end position="243"/>
    </location>
</feature>
<evidence type="ECO:0000313" key="4">
    <source>
        <dbReference type="Proteomes" id="UP001153678"/>
    </source>
</evidence>
<sequence>MSVRKLSFYGWQTILHPEELTLLSLLKFRRTKSDFTYNSREEHFAISKFLEEIIKSGTDQRWVDAANNISVKKSDYVSMQPPSVLSTTRVSYGVRLRWASKCNMKSDYVSMQPPNDLSTPRVSYGAEFVLDHSKAGNEAHKVLNNQKLNYMERFSSNGSAGRLKRSGGEKPPSTPSNKIRIIDVESSPHLYNHFSDNDNIAPIHLENIFFVTQIDSSLNGEVSETQPQDSPGNKQPAYDLDDNNTDLTRINIKSTNRKPFDAAKGGRKYINLDLADEVLKTFQMHVLPDHKLIYGDVDVMTFARSTMKTTKKSQISKSPLSIGVIDIHNAECLKYLPQVFKKYIADQVQNADDAVHFSEGKCINKFLVDCEEEVLQYLEKFYYINDLKSLEECLDKNRINHSTSSNDLIYVENLFLHFLFLYKNEVLTQTLTETEFNAYVWTPMFRNAFLGKADLRLKCGEVASRSYDKLKEILNIATRSGPRLDGKGFLKSLGTEILAQEDGAMNTQSKRTGDLQKLVYCSKIILTALFFAIPCFIFNRFIF</sequence>
<proteinExistence type="predicted"/>
<keyword evidence="2" id="KW-0812">Transmembrane</keyword>
<comment type="caution">
    <text evidence="3">The sequence shown here is derived from an EMBL/GenBank/DDBJ whole genome shotgun (WGS) entry which is preliminary data.</text>
</comment>
<keyword evidence="2" id="KW-0472">Membrane</keyword>
<feature type="region of interest" description="Disordered" evidence="1">
    <location>
        <begin position="157"/>
        <end position="178"/>
    </location>
</feature>
<accession>A0A9W4WSU3</accession>
<reference evidence="3" key="1">
    <citation type="submission" date="2022-08" db="EMBL/GenBank/DDBJ databases">
        <authorList>
            <person name="Kallberg Y."/>
            <person name="Tangrot J."/>
            <person name="Rosling A."/>
        </authorList>
    </citation>
    <scope>NUCLEOTIDE SEQUENCE</scope>
    <source>
        <strain evidence="3">Wild A</strain>
    </source>
</reference>
<dbReference type="EMBL" id="CAMKVN010000609">
    <property type="protein sequence ID" value="CAI2169663.1"/>
    <property type="molecule type" value="Genomic_DNA"/>
</dbReference>
<feature type="compositionally biased region" description="Polar residues" evidence="1">
    <location>
        <begin position="221"/>
        <end position="233"/>
    </location>
</feature>
<dbReference type="AlphaFoldDB" id="A0A9W4WSU3"/>
<gene>
    <name evidence="3" type="ORF">FWILDA_LOCUS4191</name>
</gene>
<dbReference type="OrthoDB" id="2415397at2759"/>
<evidence type="ECO:0000256" key="2">
    <source>
        <dbReference type="SAM" id="Phobius"/>
    </source>
</evidence>